<dbReference type="RefSeq" id="WP_093140279.1">
    <property type="nucleotide sequence ID" value="NZ_FOXF01000003.1"/>
</dbReference>
<keyword evidence="2" id="KW-1185">Reference proteome</keyword>
<dbReference type="AlphaFoldDB" id="A0A662ZGA7"/>
<name>A0A662ZGA7_9GAMM</name>
<dbReference type="Proteomes" id="UP000243745">
    <property type="component" value="Unassembled WGS sequence"/>
</dbReference>
<sequence length="216" mass="24909">MNSKDNYETFSASQIEMTLTLALDKPQRFAGCYYARMNPVLYRMSTLVPLPCCKIDPSVKDAMSIFLKNSFNDVEEYYSEYEKELDDKYSEKGLPKDGYTSLKFTNEKEFTLLVDNPYALRLARLIVRYDNLLKKLDFYWLSGFMGDAERLTQTILLNNKIKTFRHSIGHINKALCTKKYKSLGFGGEDELTRDEIVAALHENSDYPDTEFKASAA</sequence>
<evidence type="ECO:0000313" key="2">
    <source>
        <dbReference type="Proteomes" id="UP000243745"/>
    </source>
</evidence>
<proteinExistence type="predicted"/>
<gene>
    <name evidence="1" type="ORF">SAMN02910344_00306</name>
</gene>
<dbReference type="EMBL" id="FOXF01000003">
    <property type="protein sequence ID" value="SFP04826.1"/>
    <property type="molecule type" value="Genomic_DNA"/>
</dbReference>
<reference evidence="1 2" key="1">
    <citation type="submission" date="2016-10" db="EMBL/GenBank/DDBJ databases">
        <authorList>
            <person name="Varghese N."/>
            <person name="Submissions S."/>
        </authorList>
    </citation>
    <scope>NUCLEOTIDE SEQUENCE [LARGE SCALE GENOMIC DNA]</scope>
    <source>
        <strain evidence="1 2">DSM 1361</strain>
    </source>
</reference>
<protein>
    <submittedName>
        <fullName evidence="1">Uncharacterized protein</fullName>
    </submittedName>
</protein>
<organism evidence="1 2">
    <name type="scientific">Ruminobacter amylophilus</name>
    <dbReference type="NCBI Taxonomy" id="867"/>
    <lineage>
        <taxon>Bacteria</taxon>
        <taxon>Pseudomonadati</taxon>
        <taxon>Pseudomonadota</taxon>
        <taxon>Gammaproteobacteria</taxon>
        <taxon>Aeromonadales</taxon>
        <taxon>Succinivibrionaceae</taxon>
        <taxon>Ruminobacter</taxon>
    </lineage>
</organism>
<evidence type="ECO:0000313" key="1">
    <source>
        <dbReference type="EMBL" id="SFP04826.1"/>
    </source>
</evidence>
<accession>A0A662ZGA7</accession>